<dbReference type="Proteomes" id="UP000612282">
    <property type="component" value="Unassembled WGS sequence"/>
</dbReference>
<dbReference type="RefSeq" id="WP_203806082.1">
    <property type="nucleotide sequence ID" value="NZ_BAAAQE010000068.1"/>
</dbReference>
<dbReference type="EMBL" id="BOMG01000100">
    <property type="protein sequence ID" value="GID59728.1"/>
    <property type="molecule type" value="Genomic_DNA"/>
</dbReference>
<evidence type="ECO:0000313" key="2">
    <source>
        <dbReference type="Proteomes" id="UP000612282"/>
    </source>
</evidence>
<protein>
    <recommendedName>
        <fullName evidence="3">WXG100 family type VII secretion target</fullName>
    </recommendedName>
</protein>
<evidence type="ECO:0008006" key="3">
    <source>
        <dbReference type="Google" id="ProtNLM"/>
    </source>
</evidence>
<comment type="caution">
    <text evidence="1">The sequence shown here is derived from an EMBL/GenBank/DDBJ whole genome shotgun (WGS) entry which is preliminary data.</text>
</comment>
<accession>A0ABQ3XMJ6</accession>
<proteinExistence type="predicted"/>
<organism evidence="1 2">
    <name type="scientific">Actinoplanes couchii</name>
    <dbReference type="NCBI Taxonomy" id="403638"/>
    <lineage>
        <taxon>Bacteria</taxon>
        <taxon>Bacillati</taxon>
        <taxon>Actinomycetota</taxon>
        <taxon>Actinomycetes</taxon>
        <taxon>Micromonosporales</taxon>
        <taxon>Micromonosporaceae</taxon>
        <taxon>Actinoplanes</taxon>
    </lineage>
</organism>
<reference evidence="1 2" key="1">
    <citation type="submission" date="2021-01" db="EMBL/GenBank/DDBJ databases">
        <title>Whole genome shotgun sequence of Actinoplanes couchii NBRC 106145.</title>
        <authorList>
            <person name="Komaki H."/>
            <person name="Tamura T."/>
        </authorList>
    </citation>
    <scope>NUCLEOTIDE SEQUENCE [LARGE SCALE GENOMIC DNA]</scope>
    <source>
        <strain evidence="1 2">NBRC 106145</strain>
    </source>
</reference>
<evidence type="ECO:0000313" key="1">
    <source>
        <dbReference type="EMBL" id="GID59728.1"/>
    </source>
</evidence>
<gene>
    <name evidence="1" type="ORF">Aco03nite_081320</name>
</gene>
<keyword evidence="2" id="KW-1185">Reference proteome</keyword>
<sequence>MTQPQFSADVRFLADVATAVGTAAATLGDARTASRGNLALGDQRGWDATAAVRDAAVAWDGHLTGLAEAVRLFGGEVESAGRLIGATDDEAARDIHRIPR</sequence>
<name>A0ABQ3XMJ6_9ACTN</name>